<dbReference type="EMBL" id="JAUSWA010000046">
    <property type="protein sequence ID" value="MDQ0496872.1"/>
    <property type="molecule type" value="Genomic_DNA"/>
</dbReference>
<dbReference type="Proteomes" id="UP001242811">
    <property type="component" value="Unassembled WGS sequence"/>
</dbReference>
<name>A0ABU0L6E7_9BACL</name>
<gene>
    <name evidence="1" type="ORF">QOZ95_005072</name>
</gene>
<dbReference type="RefSeq" id="WP_152378623.1">
    <property type="nucleotide sequence ID" value="NZ_CP045297.1"/>
</dbReference>
<organism evidence="1 2">
    <name type="scientific">Paenibacillus brasilensis</name>
    <dbReference type="NCBI Taxonomy" id="128574"/>
    <lineage>
        <taxon>Bacteria</taxon>
        <taxon>Bacillati</taxon>
        <taxon>Bacillota</taxon>
        <taxon>Bacilli</taxon>
        <taxon>Bacillales</taxon>
        <taxon>Paenibacillaceae</taxon>
        <taxon>Paenibacillus</taxon>
    </lineage>
</organism>
<sequence>MSNPESKEHADTVANLQKILENMKDRENKDFLIGTYPDRMNVEKREKDVYLIRPEGVRYAIEFEGTAKQVADDLFRQGEKGLTDLHRLLNKSKNKDKDMGDR</sequence>
<accession>A0ABU0L6E7</accession>
<proteinExistence type="predicted"/>
<keyword evidence="1" id="KW-0540">Nuclease</keyword>
<dbReference type="GO" id="GO:0004527">
    <property type="term" value="F:exonuclease activity"/>
    <property type="evidence" value="ECO:0007669"/>
    <property type="project" value="UniProtKB-KW"/>
</dbReference>
<keyword evidence="1" id="KW-0378">Hydrolase</keyword>
<keyword evidence="1" id="KW-0269">Exonuclease</keyword>
<comment type="caution">
    <text evidence="1">The sequence shown here is derived from an EMBL/GenBank/DDBJ whole genome shotgun (WGS) entry which is preliminary data.</text>
</comment>
<evidence type="ECO:0000313" key="1">
    <source>
        <dbReference type="EMBL" id="MDQ0496872.1"/>
    </source>
</evidence>
<evidence type="ECO:0000313" key="2">
    <source>
        <dbReference type="Proteomes" id="UP001242811"/>
    </source>
</evidence>
<keyword evidence="2" id="KW-1185">Reference proteome</keyword>
<protein>
    <submittedName>
        <fullName evidence="1">Exonuclease III</fullName>
    </submittedName>
</protein>
<reference evidence="1 2" key="1">
    <citation type="submission" date="2023-07" db="EMBL/GenBank/DDBJ databases">
        <title>Genomic Encyclopedia of Type Strains, Phase IV (KMG-IV): sequencing the most valuable type-strain genomes for metagenomic binning, comparative biology and taxonomic classification.</title>
        <authorList>
            <person name="Goeker M."/>
        </authorList>
    </citation>
    <scope>NUCLEOTIDE SEQUENCE [LARGE SCALE GENOMIC DNA]</scope>
    <source>
        <strain evidence="1 2">DSM 14914</strain>
    </source>
</reference>